<dbReference type="GO" id="GO:0000160">
    <property type="term" value="P:phosphorelay signal transduction system"/>
    <property type="evidence" value="ECO:0007669"/>
    <property type="project" value="UniProtKB-KW"/>
</dbReference>
<dbReference type="InterPro" id="IPR016032">
    <property type="entry name" value="Sig_transdc_resp-reg_C-effctor"/>
</dbReference>
<sequence length="209" mass="22929">MATANGTTQEVFIVDDDGAVRDALRLVFEMDGYQVTAFPDGGSFLAAARTRTPSVVVLDVHMPGRSGLEVLQELGPHYGAPVFMISGQGDIPMAVEAIRQGAHDFLEKPFDADTVLTRIREAIEARTRKASQKTGELILAPFTGEDQLTPREREVLERIAMGASNKEAGRQLGISPRTIEVHRARIMEKLGARNTADLVRIVYSDVRRN</sequence>
<evidence type="ECO:0000256" key="1">
    <source>
        <dbReference type="ARBA" id="ARBA00022553"/>
    </source>
</evidence>
<feature type="modified residue" description="4-aspartylphosphate" evidence="6">
    <location>
        <position position="59"/>
    </location>
</feature>
<reference evidence="9" key="2">
    <citation type="submission" date="2020-09" db="EMBL/GenBank/DDBJ databases">
        <authorList>
            <person name="Sun Q."/>
            <person name="Zhou Y."/>
        </authorList>
    </citation>
    <scope>NUCLEOTIDE SEQUENCE</scope>
    <source>
        <strain evidence="9">CGMCC 1.12214</strain>
    </source>
</reference>
<dbReference type="InterPro" id="IPR001789">
    <property type="entry name" value="Sig_transdc_resp-reg_receiver"/>
</dbReference>
<protein>
    <submittedName>
        <fullName evidence="9">DNA-binding response regulator</fullName>
    </submittedName>
</protein>
<dbReference type="SMART" id="SM00421">
    <property type="entry name" value="HTH_LUXR"/>
    <property type="match status" value="1"/>
</dbReference>
<accession>A0A917I581</accession>
<evidence type="ECO:0000256" key="5">
    <source>
        <dbReference type="ARBA" id="ARBA00023163"/>
    </source>
</evidence>
<evidence type="ECO:0000313" key="9">
    <source>
        <dbReference type="EMBL" id="GGH10395.1"/>
    </source>
</evidence>
<organism evidence="9 10">
    <name type="scientific">Alsobacter metallidurans</name>
    <dbReference type="NCBI Taxonomy" id="340221"/>
    <lineage>
        <taxon>Bacteria</taxon>
        <taxon>Pseudomonadati</taxon>
        <taxon>Pseudomonadota</taxon>
        <taxon>Alphaproteobacteria</taxon>
        <taxon>Hyphomicrobiales</taxon>
        <taxon>Alsobacteraceae</taxon>
        <taxon>Alsobacter</taxon>
    </lineage>
</organism>
<dbReference type="Pfam" id="PF00196">
    <property type="entry name" value="GerE"/>
    <property type="match status" value="1"/>
</dbReference>
<keyword evidence="10" id="KW-1185">Reference proteome</keyword>
<dbReference type="InterPro" id="IPR036388">
    <property type="entry name" value="WH-like_DNA-bd_sf"/>
</dbReference>
<dbReference type="InterPro" id="IPR011006">
    <property type="entry name" value="CheY-like_superfamily"/>
</dbReference>
<evidence type="ECO:0000259" key="8">
    <source>
        <dbReference type="PROSITE" id="PS50110"/>
    </source>
</evidence>
<dbReference type="PRINTS" id="PR00038">
    <property type="entry name" value="HTHLUXR"/>
</dbReference>
<dbReference type="AlphaFoldDB" id="A0A917I581"/>
<dbReference type="PANTHER" id="PTHR44688">
    <property type="entry name" value="DNA-BINDING TRANSCRIPTIONAL ACTIVATOR DEVR_DOSR"/>
    <property type="match status" value="1"/>
</dbReference>
<dbReference type="Gene3D" id="3.40.50.2300">
    <property type="match status" value="1"/>
</dbReference>
<reference evidence="9" key="1">
    <citation type="journal article" date="2014" name="Int. J. Syst. Evol. Microbiol.">
        <title>Complete genome sequence of Corynebacterium casei LMG S-19264T (=DSM 44701T), isolated from a smear-ripened cheese.</title>
        <authorList>
            <consortium name="US DOE Joint Genome Institute (JGI-PGF)"/>
            <person name="Walter F."/>
            <person name="Albersmeier A."/>
            <person name="Kalinowski J."/>
            <person name="Ruckert C."/>
        </authorList>
    </citation>
    <scope>NUCLEOTIDE SEQUENCE</scope>
    <source>
        <strain evidence="9">CGMCC 1.12214</strain>
    </source>
</reference>
<dbReference type="Pfam" id="PF00072">
    <property type="entry name" value="Response_reg"/>
    <property type="match status" value="1"/>
</dbReference>
<dbReference type="CDD" id="cd06170">
    <property type="entry name" value="LuxR_C_like"/>
    <property type="match status" value="1"/>
</dbReference>
<feature type="domain" description="Response regulatory" evidence="8">
    <location>
        <begin position="10"/>
        <end position="123"/>
    </location>
</feature>
<keyword evidence="1 6" id="KW-0597">Phosphoprotein</keyword>
<dbReference type="PANTHER" id="PTHR44688:SF16">
    <property type="entry name" value="DNA-BINDING TRANSCRIPTIONAL ACTIVATOR DEVR_DOSR"/>
    <property type="match status" value="1"/>
</dbReference>
<evidence type="ECO:0000256" key="6">
    <source>
        <dbReference type="PROSITE-ProRule" id="PRU00169"/>
    </source>
</evidence>
<gene>
    <name evidence="9" type="ORF">GCM10007036_06890</name>
</gene>
<evidence type="ECO:0000259" key="7">
    <source>
        <dbReference type="PROSITE" id="PS50043"/>
    </source>
</evidence>
<dbReference type="SUPFAM" id="SSF46894">
    <property type="entry name" value="C-terminal effector domain of the bipartite response regulators"/>
    <property type="match status" value="1"/>
</dbReference>
<evidence type="ECO:0000256" key="3">
    <source>
        <dbReference type="ARBA" id="ARBA00023015"/>
    </source>
</evidence>
<keyword evidence="4 9" id="KW-0238">DNA-binding</keyword>
<evidence type="ECO:0000256" key="2">
    <source>
        <dbReference type="ARBA" id="ARBA00023012"/>
    </source>
</evidence>
<dbReference type="RefSeq" id="WP_188516318.1">
    <property type="nucleotide sequence ID" value="NZ_BMES01000001.1"/>
</dbReference>
<dbReference type="GO" id="GO:0003677">
    <property type="term" value="F:DNA binding"/>
    <property type="evidence" value="ECO:0007669"/>
    <property type="project" value="UniProtKB-KW"/>
</dbReference>
<dbReference type="Gene3D" id="1.10.10.10">
    <property type="entry name" value="Winged helix-like DNA-binding domain superfamily/Winged helix DNA-binding domain"/>
    <property type="match status" value="1"/>
</dbReference>
<comment type="caution">
    <text evidence="9">The sequence shown here is derived from an EMBL/GenBank/DDBJ whole genome shotgun (WGS) entry which is preliminary data.</text>
</comment>
<dbReference type="InterPro" id="IPR000792">
    <property type="entry name" value="Tscrpt_reg_LuxR_C"/>
</dbReference>
<keyword evidence="3" id="KW-0805">Transcription regulation</keyword>
<dbReference type="GO" id="GO:0006355">
    <property type="term" value="P:regulation of DNA-templated transcription"/>
    <property type="evidence" value="ECO:0007669"/>
    <property type="project" value="InterPro"/>
</dbReference>
<keyword evidence="2" id="KW-0902">Two-component regulatory system</keyword>
<dbReference type="Proteomes" id="UP000603912">
    <property type="component" value="Unassembled WGS sequence"/>
</dbReference>
<evidence type="ECO:0000256" key="4">
    <source>
        <dbReference type="ARBA" id="ARBA00023125"/>
    </source>
</evidence>
<dbReference type="PROSITE" id="PS50043">
    <property type="entry name" value="HTH_LUXR_2"/>
    <property type="match status" value="1"/>
</dbReference>
<dbReference type="SMART" id="SM00448">
    <property type="entry name" value="REC"/>
    <property type="match status" value="1"/>
</dbReference>
<name>A0A917I581_9HYPH</name>
<proteinExistence type="predicted"/>
<dbReference type="EMBL" id="BMES01000001">
    <property type="protein sequence ID" value="GGH10395.1"/>
    <property type="molecule type" value="Genomic_DNA"/>
</dbReference>
<dbReference type="SUPFAM" id="SSF52172">
    <property type="entry name" value="CheY-like"/>
    <property type="match status" value="1"/>
</dbReference>
<dbReference type="FunFam" id="3.40.50.2300:FF:000018">
    <property type="entry name" value="DNA-binding transcriptional regulator NtrC"/>
    <property type="match status" value="1"/>
</dbReference>
<feature type="domain" description="HTH luxR-type" evidence="7">
    <location>
        <begin position="141"/>
        <end position="206"/>
    </location>
</feature>
<evidence type="ECO:0000313" key="10">
    <source>
        <dbReference type="Proteomes" id="UP000603912"/>
    </source>
</evidence>
<dbReference type="PROSITE" id="PS50110">
    <property type="entry name" value="RESPONSE_REGULATORY"/>
    <property type="match status" value="1"/>
</dbReference>
<keyword evidence="5" id="KW-0804">Transcription</keyword>